<dbReference type="InterPro" id="IPR002492">
    <property type="entry name" value="Transposase_Tc1-like"/>
</dbReference>
<dbReference type="Proteomes" id="UP001176940">
    <property type="component" value="Unassembled WGS sequence"/>
</dbReference>
<dbReference type="InterPro" id="IPR050610">
    <property type="entry name" value="APOBEC_Cyt_Deaminase"/>
</dbReference>
<accession>A0ABN9MRI0</accession>
<gene>
    <name evidence="5" type="ORF">RIMI_LOCUS21788938</name>
</gene>
<evidence type="ECO:0000256" key="2">
    <source>
        <dbReference type="ARBA" id="ARBA00022801"/>
    </source>
</evidence>
<feature type="region of interest" description="Disordered" evidence="3">
    <location>
        <begin position="1"/>
        <end position="27"/>
    </location>
</feature>
<dbReference type="InterPro" id="IPR036397">
    <property type="entry name" value="RNaseH_sf"/>
</dbReference>
<dbReference type="Gene3D" id="3.40.140.10">
    <property type="entry name" value="Cytidine Deaminase, domain 2"/>
    <property type="match status" value="1"/>
</dbReference>
<reference evidence="5" key="1">
    <citation type="submission" date="2023-07" db="EMBL/GenBank/DDBJ databases">
        <authorList>
            <person name="Stuckert A."/>
        </authorList>
    </citation>
    <scope>NUCLEOTIDE SEQUENCE</scope>
</reference>
<evidence type="ECO:0000256" key="1">
    <source>
        <dbReference type="ARBA" id="ARBA00022723"/>
    </source>
</evidence>
<dbReference type="Pfam" id="PF18778">
    <property type="entry name" value="NAD1"/>
    <property type="match status" value="1"/>
</dbReference>
<keyword evidence="1" id="KW-0479">Metal-binding</keyword>
<feature type="domain" description="Transposase Tc1-like" evidence="4">
    <location>
        <begin position="29"/>
        <end position="81"/>
    </location>
</feature>
<dbReference type="Gene3D" id="3.30.420.10">
    <property type="entry name" value="Ribonuclease H-like superfamily/Ribonuclease H"/>
    <property type="match status" value="1"/>
</dbReference>
<comment type="caution">
    <text evidence="5">The sequence shown here is derived from an EMBL/GenBank/DDBJ whole genome shotgun (WGS) entry which is preliminary data.</text>
</comment>
<evidence type="ECO:0000259" key="4">
    <source>
        <dbReference type="Pfam" id="PF01498"/>
    </source>
</evidence>
<evidence type="ECO:0000256" key="3">
    <source>
        <dbReference type="SAM" id="MobiDB-lite"/>
    </source>
</evidence>
<dbReference type="EMBL" id="CAUEEQ010077870">
    <property type="protein sequence ID" value="CAJ0966896.1"/>
    <property type="molecule type" value="Genomic_DNA"/>
</dbReference>
<dbReference type="PANTHER" id="PTHR13857">
    <property type="entry name" value="MRNA EDITING ENZYME"/>
    <property type="match status" value="1"/>
</dbReference>
<organism evidence="5 6">
    <name type="scientific">Ranitomeya imitator</name>
    <name type="common">mimic poison frog</name>
    <dbReference type="NCBI Taxonomy" id="111125"/>
    <lineage>
        <taxon>Eukaryota</taxon>
        <taxon>Metazoa</taxon>
        <taxon>Chordata</taxon>
        <taxon>Craniata</taxon>
        <taxon>Vertebrata</taxon>
        <taxon>Euteleostomi</taxon>
        <taxon>Amphibia</taxon>
        <taxon>Batrachia</taxon>
        <taxon>Anura</taxon>
        <taxon>Neobatrachia</taxon>
        <taxon>Hyloidea</taxon>
        <taxon>Dendrobatidae</taxon>
        <taxon>Dendrobatinae</taxon>
        <taxon>Ranitomeya</taxon>
    </lineage>
</organism>
<dbReference type="Pfam" id="PF01498">
    <property type="entry name" value="HTH_Tnp_Tc3_2"/>
    <property type="match status" value="1"/>
</dbReference>
<evidence type="ECO:0000313" key="6">
    <source>
        <dbReference type="Proteomes" id="UP001176940"/>
    </source>
</evidence>
<sequence length="394" mass="45857">MWQKTLYNEKRRPDPEEDCGEGPIPDLGNLRKQWTESGVETSRATVHRRVQEMGYRCRIPQVKPLLNHKQRQRRLTWATEKQHWTVAKWSQVLFSDESKFCMSFGNQGARVWRKTGEKEMPKCLKSSVKYPQSVMVWGAMSAAGVGPLCFIKGRVNAASYQEILEHIMLPSAEMLYGDEDFIFQHDLHLLTVPKPLHPLERIAETIDWVGLLSQDRYPKGFTLFINMISMPPKLFCSHYGPSPNPPATHLCYEVYDQNQRIDCNHLTNTEESQAEEVFLGERFKDAWRKCTIVWYISWSPCDDCIQILLNAFIPKNPHVKLHIIFAKVYKGTTKAKIQELNSRGVKIQAMSHKDFLYCWKNFVDTTESFIPWRNFDGTYDNTLRWLSDALQSDS</sequence>
<keyword evidence="6" id="KW-1185">Reference proteome</keyword>
<evidence type="ECO:0000313" key="5">
    <source>
        <dbReference type="EMBL" id="CAJ0966896.1"/>
    </source>
</evidence>
<name>A0ABN9MRI0_9NEOB</name>
<keyword evidence="2" id="KW-0378">Hydrolase</keyword>
<protein>
    <recommendedName>
        <fullName evidence="4">Transposase Tc1-like domain-containing protein</fullName>
    </recommendedName>
</protein>
<proteinExistence type="predicted"/>